<dbReference type="AlphaFoldDB" id="A0AAU7WD50"/>
<name>A0AAU7WD50_9MICO</name>
<organism evidence="3">
    <name type="scientific">Agromyces sp. G08B096</name>
    <dbReference type="NCBI Taxonomy" id="3156399"/>
    <lineage>
        <taxon>Bacteria</taxon>
        <taxon>Bacillati</taxon>
        <taxon>Actinomycetota</taxon>
        <taxon>Actinomycetes</taxon>
        <taxon>Micrococcales</taxon>
        <taxon>Microbacteriaceae</taxon>
        <taxon>Agromyces</taxon>
    </lineage>
</organism>
<evidence type="ECO:0000313" key="3">
    <source>
        <dbReference type="EMBL" id="XBX83930.1"/>
    </source>
</evidence>
<feature type="transmembrane region" description="Helical" evidence="2">
    <location>
        <begin position="6"/>
        <end position="23"/>
    </location>
</feature>
<dbReference type="RefSeq" id="WP_350349931.1">
    <property type="nucleotide sequence ID" value="NZ_CP158374.1"/>
</dbReference>
<keyword evidence="1" id="KW-0175">Coiled coil</keyword>
<sequence length="59" mass="6188">MEFLVMGLILVFVLGLISIIGALRSTRDAAERAADAAERTAAATERLLAGHEASAGHRP</sequence>
<keyword evidence="2" id="KW-0812">Transmembrane</keyword>
<proteinExistence type="predicted"/>
<keyword evidence="2" id="KW-0472">Membrane</keyword>
<feature type="coiled-coil region" evidence="1">
    <location>
        <begin position="20"/>
        <end position="47"/>
    </location>
</feature>
<dbReference type="EMBL" id="CP158374">
    <property type="protein sequence ID" value="XBX83930.1"/>
    <property type="molecule type" value="Genomic_DNA"/>
</dbReference>
<keyword evidence="2" id="KW-1133">Transmembrane helix</keyword>
<protein>
    <submittedName>
        <fullName evidence="3">Uncharacterized protein</fullName>
    </submittedName>
</protein>
<gene>
    <name evidence="3" type="ORF">ABIQ69_08550</name>
</gene>
<accession>A0AAU7WD50</accession>
<reference evidence="3" key="1">
    <citation type="submission" date="2024-05" db="EMBL/GenBank/DDBJ databases">
        <authorList>
            <person name="Yu L."/>
        </authorList>
    </citation>
    <scope>NUCLEOTIDE SEQUENCE</scope>
    <source>
        <strain evidence="3">G08B096</strain>
    </source>
</reference>
<evidence type="ECO:0000256" key="2">
    <source>
        <dbReference type="SAM" id="Phobius"/>
    </source>
</evidence>
<evidence type="ECO:0000256" key="1">
    <source>
        <dbReference type="SAM" id="Coils"/>
    </source>
</evidence>